<feature type="repeat" description="TPR" evidence="1">
    <location>
        <begin position="428"/>
        <end position="461"/>
    </location>
</feature>
<dbReference type="InterPro" id="IPR019734">
    <property type="entry name" value="TPR_rpt"/>
</dbReference>
<gene>
    <name evidence="2" type="ordered locus">B488_00700</name>
</gene>
<dbReference type="PATRIC" id="fig|1215343.11.peg.74"/>
<organism evidence="2 3">
    <name type="scientific">Liberibacter crescens (strain BT-1)</name>
    <dbReference type="NCBI Taxonomy" id="1215343"/>
    <lineage>
        <taxon>Bacteria</taxon>
        <taxon>Pseudomonadati</taxon>
        <taxon>Pseudomonadota</taxon>
        <taxon>Alphaproteobacteria</taxon>
        <taxon>Hyphomicrobiales</taxon>
        <taxon>Rhizobiaceae</taxon>
        <taxon>Liberibacter</taxon>
    </lineage>
</organism>
<dbReference type="SUPFAM" id="SSF48452">
    <property type="entry name" value="TPR-like"/>
    <property type="match status" value="2"/>
</dbReference>
<dbReference type="Proteomes" id="UP000010799">
    <property type="component" value="Chromosome"/>
</dbReference>
<dbReference type="SMART" id="SM00028">
    <property type="entry name" value="TPR"/>
    <property type="match status" value="6"/>
</dbReference>
<evidence type="ECO:0000313" key="2">
    <source>
        <dbReference type="EMBL" id="AGA64063.1"/>
    </source>
</evidence>
<sequence length="580" mass="65560">MSDRFFIKVFSPIVMVGVWFTFLSAATAQEKIESKKVLSFSGAFLAGYIADLEQDYKPAALFYEKALSMSPDAVVVRRKLIISLIMTEEFNQSVKYAEQLKNDKLLGNLSKAILALEAIKKNKYKSAQKILFASKSNKIATPKTFDINHVMDTMLIAWVRAGLGNGREALEIMCSIKGNELSDILRDYEAGILAIYIKDFKAARNHLNNAIHNQKGAVIAQDTFLRSVISLVTLESSLGNKQKALEALSFGESLVEDYAPFNILRNKIEKGIKISPQVLTVTKGAASVVFSIGSALSSETLVQGIENLYLRAAYMLDPEDDDTLILLAQLEEKSGNTDRAIEFYQKIPESSPIGSIALMKLALNLAEKGKVDEGEKCIKRLIKANPKEIRNYIAYGNILYDAKRYDELVKNYDSAVKLIGQNLNTSYWQIFFQRGVAYEKINKWPEAEANFLKALQLKPDQPQVLNYLGYSWIERNIQLEKSTEMIKKALEFRPDDGYFVDSLGWAYFRLGKFEEAVNQLEKAVLLRPSDPNINDHLGDAYWKVGRKLEASYQWNHAIIFSKDEIEISKIKDKLKKRLDL</sequence>
<name>L0ETV3_LIBCB</name>
<dbReference type="eggNOG" id="COG0457">
    <property type="taxonomic scope" value="Bacteria"/>
</dbReference>
<proteinExistence type="predicted"/>
<dbReference type="AlphaFoldDB" id="L0ETV3"/>
<dbReference type="PANTHER" id="PTHR12558">
    <property type="entry name" value="CELL DIVISION CYCLE 16,23,27"/>
    <property type="match status" value="1"/>
</dbReference>
<protein>
    <recommendedName>
        <fullName evidence="4">TPR domain protein</fullName>
    </recommendedName>
</protein>
<dbReference type="PANTHER" id="PTHR12558:SF13">
    <property type="entry name" value="CELL DIVISION CYCLE PROTEIN 27 HOMOLOG"/>
    <property type="match status" value="1"/>
</dbReference>
<dbReference type="STRING" id="1215343.B488_00700"/>
<dbReference type="KEGG" id="lcc:B488_00700"/>
<feature type="repeat" description="TPR" evidence="1">
    <location>
        <begin position="497"/>
        <end position="530"/>
    </location>
</feature>
<dbReference type="Pfam" id="PF13414">
    <property type="entry name" value="TPR_11"/>
    <property type="match status" value="1"/>
</dbReference>
<accession>L0ETV3</accession>
<dbReference type="InterPro" id="IPR011990">
    <property type="entry name" value="TPR-like_helical_dom_sf"/>
</dbReference>
<keyword evidence="1" id="KW-0802">TPR repeat</keyword>
<dbReference type="EMBL" id="CP003789">
    <property type="protein sequence ID" value="AGA64063.1"/>
    <property type="molecule type" value="Genomic_DNA"/>
</dbReference>
<dbReference type="Gene3D" id="1.25.40.10">
    <property type="entry name" value="Tetratricopeptide repeat domain"/>
    <property type="match status" value="3"/>
</dbReference>
<dbReference type="RefSeq" id="WP_015272490.1">
    <property type="nucleotide sequence ID" value="NC_019907.1"/>
</dbReference>
<keyword evidence="3" id="KW-1185">Reference proteome</keyword>
<evidence type="ECO:0000256" key="1">
    <source>
        <dbReference type="PROSITE-ProRule" id="PRU00339"/>
    </source>
</evidence>
<dbReference type="PROSITE" id="PS50005">
    <property type="entry name" value="TPR"/>
    <property type="match status" value="2"/>
</dbReference>
<reference evidence="2 3" key="1">
    <citation type="journal article" date="2012" name="Stand. Genomic Sci.">
        <title>Complete genome sequence of Liberibacter crescens BT-1.</title>
        <authorList>
            <person name="Leonard M.T."/>
            <person name="Fagen J.R."/>
            <person name="Davis-Richardson A.G."/>
            <person name="Davis M.J."/>
            <person name="Triplett E.W."/>
        </authorList>
    </citation>
    <scope>NUCLEOTIDE SEQUENCE [LARGE SCALE GENOMIC DNA]</scope>
    <source>
        <strain evidence="2 3">BT-1</strain>
    </source>
</reference>
<evidence type="ECO:0000313" key="3">
    <source>
        <dbReference type="Proteomes" id="UP000010799"/>
    </source>
</evidence>
<evidence type="ECO:0008006" key="4">
    <source>
        <dbReference type="Google" id="ProtNLM"/>
    </source>
</evidence>
<dbReference type="HOGENOM" id="CLU_007251_2_1_5"/>